<name>A0ABR8ULQ5_9GAMM</name>
<dbReference type="EMBL" id="JACSQJ010000006">
    <property type="protein sequence ID" value="MBD7988514.1"/>
    <property type="molecule type" value="Genomic_DNA"/>
</dbReference>
<feature type="transmembrane region" description="Helical" evidence="2">
    <location>
        <begin position="139"/>
        <end position="159"/>
    </location>
</feature>
<feature type="transmembrane region" description="Helical" evidence="2">
    <location>
        <begin position="194"/>
        <end position="212"/>
    </location>
</feature>
<feature type="transmembrane region" description="Helical" evidence="2">
    <location>
        <begin position="117"/>
        <end position="133"/>
    </location>
</feature>
<feature type="transmembrane region" description="Helical" evidence="2">
    <location>
        <begin position="321"/>
        <end position="341"/>
    </location>
</feature>
<evidence type="ECO:0008006" key="5">
    <source>
        <dbReference type="Google" id="ProtNLM"/>
    </source>
</evidence>
<feature type="transmembrane region" description="Helical" evidence="2">
    <location>
        <begin position="93"/>
        <end position="110"/>
    </location>
</feature>
<keyword evidence="2" id="KW-1133">Transmembrane helix</keyword>
<keyword evidence="2" id="KW-0812">Transmembrane</keyword>
<evidence type="ECO:0000313" key="3">
    <source>
        <dbReference type="EMBL" id="MBD7988514.1"/>
    </source>
</evidence>
<dbReference type="RefSeq" id="WP_191729713.1">
    <property type="nucleotide sequence ID" value="NZ_JACSQJ010000006.1"/>
</dbReference>
<feature type="transmembrane region" description="Helical" evidence="2">
    <location>
        <begin position="399"/>
        <end position="417"/>
    </location>
</feature>
<keyword evidence="4" id="KW-1185">Reference proteome</keyword>
<gene>
    <name evidence="3" type="ORF">H9645_10805</name>
</gene>
<keyword evidence="2" id="KW-0472">Membrane</keyword>
<proteinExistence type="predicted"/>
<organism evidence="3 4">
    <name type="scientific">Luteimonas colneyensis</name>
    <dbReference type="NCBI Taxonomy" id="2762230"/>
    <lineage>
        <taxon>Bacteria</taxon>
        <taxon>Pseudomonadati</taxon>
        <taxon>Pseudomonadota</taxon>
        <taxon>Gammaproteobacteria</taxon>
        <taxon>Lysobacterales</taxon>
        <taxon>Lysobacteraceae</taxon>
        <taxon>Luteimonas</taxon>
    </lineage>
</organism>
<evidence type="ECO:0000256" key="2">
    <source>
        <dbReference type="SAM" id="Phobius"/>
    </source>
</evidence>
<sequence>MGAAATWLLATVLLCAVLAAYKLLPGQLPHAQSMIGDAAYAQCLHDTRTAGGEGCLSFGYPQGAPKPFGLPVTLVAEALFAGDGRVTPGEVRTVYAGVVALAFLLATLLFRRVAGGWSLGVLGAGLYLLAPAVQLQSSFAALQLGLALVPGYLLFDILLLDALCARRHGRALGLLAVVAGLRVFAVFLDGYSFLFATVLSAVCLALAAVLAGRGARMPAIAALAAHVACTGLAAWTYRQYMPGGLGVMPVDFFRGAGVDVLTMLVPMQWQGLYGLLGLGIDIQPEMSYGGRASLLGMFVGYSSLVAAGLLAWAVATRRAPRPGLPACGIMLAGVLAVVLSLGPSLKFNDFRNDQTRVSALSFKAYLMPEEAATLTLHSGWIYENVPGIRNARVLGRWQVLARLALVAVMLLALAALWRGGHRWPAVALAAFALLEAVPDPRVVAEESRGATARADLVYRIHGGEFARSVRPGERVLMLQMHDGANDNEYAADTLCALARAYCYNAGGDKASGAVASAWPPVIRAARARRDRGANVREAFSQDLLDVVVVPHFDLRLVVYPWSTERVDVAAVSRAVQTTFGGPDLHIEEGPGFTIIRPRAPRPPVVSHRRGRRRASRGR</sequence>
<protein>
    <recommendedName>
        <fullName evidence="5">Glycosyltransferase RgtA/B/C/D-like domain-containing protein</fullName>
    </recommendedName>
</protein>
<evidence type="ECO:0000256" key="1">
    <source>
        <dbReference type="SAM" id="MobiDB-lite"/>
    </source>
</evidence>
<feature type="transmembrane region" description="Helical" evidence="2">
    <location>
        <begin position="219"/>
        <end position="240"/>
    </location>
</feature>
<reference evidence="3 4" key="1">
    <citation type="submission" date="2020-08" db="EMBL/GenBank/DDBJ databases">
        <title>A Genomic Blueprint of the Chicken Gut Microbiome.</title>
        <authorList>
            <person name="Gilroy R."/>
            <person name="Ravi A."/>
            <person name="Getino M."/>
            <person name="Pursley I."/>
            <person name="Horton D.L."/>
            <person name="Alikhan N.-F."/>
            <person name="Baker D."/>
            <person name="Gharbi K."/>
            <person name="Hall N."/>
            <person name="Watson M."/>
            <person name="Adriaenssens E.M."/>
            <person name="Foster-Nyarko E."/>
            <person name="Jarju S."/>
            <person name="Secka A."/>
            <person name="Antonio M."/>
            <person name="Oren A."/>
            <person name="Chaudhuri R."/>
            <person name="La Ragione R.M."/>
            <person name="Hildebrand F."/>
            <person name="Pallen M.J."/>
        </authorList>
    </citation>
    <scope>NUCLEOTIDE SEQUENCE [LARGE SCALE GENOMIC DNA]</scope>
    <source>
        <strain evidence="3 4">Sa2BVA3</strain>
    </source>
</reference>
<dbReference type="Proteomes" id="UP000647183">
    <property type="component" value="Unassembled WGS sequence"/>
</dbReference>
<accession>A0ABR8ULQ5</accession>
<feature type="region of interest" description="Disordered" evidence="1">
    <location>
        <begin position="597"/>
        <end position="618"/>
    </location>
</feature>
<evidence type="ECO:0000313" key="4">
    <source>
        <dbReference type="Proteomes" id="UP000647183"/>
    </source>
</evidence>
<feature type="compositionally biased region" description="Basic residues" evidence="1">
    <location>
        <begin position="606"/>
        <end position="618"/>
    </location>
</feature>
<feature type="transmembrane region" description="Helical" evidence="2">
    <location>
        <begin position="292"/>
        <end position="315"/>
    </location>
</feature>
<feature type="transmembrane region" description="Helical" evidence="2">
    <location>
        <begin position="171"/>
        <end position="188"/>
    </location>
</feature>
<feature type="transmembrane region" description="Helical" evidence="2">
    <location>
        <begin position="260"/>
        <end position="280"/>
    </location>
</feature>
<comment type="caution">
    <text evidence="3">The sequence shown here is derived from an EMBL/GenBank/DDBJ whole genome shotgun (WGS) entry which is preliminary data.</text>
</comment>